<dbReference type="SUPFAM" id="SSF52242">
    <property type="entry name" value="Cobalamin (vitamin B12)-binding domain"/>
    <property type="match status" value="1"/>
</dbReference>
<dbReference type="SFLD" id="SFLDG01082">
    <property type="entry name" value="B12-binding_domain_containing"/>
    <property type="match status" value="1"/>
</dbReference>
<keyword evidence="3" id="KW-0479">Metal-binding</keyword>
<dbReference type="InterPro" id="IPR036724">
    <property type="entry name" value="Cobalamin-bd_sf"/>
</dbReference>
<dbReference type="InterPro" id="IPR013785">
    <property type="entry name" value="Aldolase_TIM"/>
</dbReference>
<gene>
    <name evidence="7" type="ORF">PITCH_A240020</name>
</gene>
<comment type="cofactor">
    <cofactor evidence="1">
        <name>[4Fe-4S] cluster</name>
        <dbReference type="ChEBI" id="CHEBI:49883"/>
    </cofactor>
</comment>
<evidence type="ECO:0000256" key="5">
    <source>
        <dbReference type="ARBA" id="ARBA00023014"/>
    </source>
</evidence>
<organism evidence="7">
    <name type="scientific">uncultured Desulfobacterium sp</name>
    <dbReference type="NCBI Taxonomy" id="201089"/>
    <lineage>
        <taxon>Bacteria</taxon>
        <taxon>Pseudomonadati</taxon>
        <taxon>Thermodesulfobacteriota</taxon>
        <taxon>Desulfobacteria</taxon>
        <taxon>Desulfobacterales</taxon>
        <taxon>Desulfobacteriaceae</taxon>
        <taxon>Desulfobacterium</taxon>
        <taxon>environmental samples</taxon>
    </lineage>
</organism>
<reference evidence="7" key="1">
    <citation type="submission" date="2018-01" db="EMBL/GenBank/DDBJ databases">
        <authorList>
            <person name="Regsiter A."/>
            <person name="William W."/>
        </authorList>
    </citation>
    <scope>NUCLEOTIDE SEQUENCE</scope>
    <source>
        <strain evidence="7">TRIP AH-1</strain>
    </source>
</reference>
<sequence>MIQKEPVHRLGKRARVLLSSVFGPYAQDDIYGSRKINPMELYQNQVTRIQGGFSLRMFHRSFGLMLLQVNIEAPCTLLDFPSLERFTREIKHNTYDIVGISAIIPNIGKVKKMCNLIRKHQPNATIVVGGHVANKDDIDNIIDADHIVRGDGIQWFRKFLGQDETAPVRHPVTYSGFGTRIMGIPLPERLSDTAAILIPSVGCPLGCNFCSTSAMFGGKGKSINFYETGEELFSVMRRIEKRLRVQSFFILDENFLFHRKRALRLLELMEKYQKSWSLYIFSSARVLKSYTIEQLVGLGISWVWTGLEGEDSQYQKLHKVDTRSFVRFLQSHGIRVLGSSIIGLENHTPEQIDNIIDYAISHDTDFHQFMLYTPLPGTALYENHRSNGTLIPEAEFSAADAHGQYRFNFTHQHIKDGREEHYLINAFQRDFDVNGPSIARLIRTTLNGWQRYKDHPNERIRRRFSLKAKALKTTYAGAVWAMKKWFRGNQPMREKMDEILDRLFREFGWKTRIIAALSGEALYHTLKREEARLAKGWSYEPRPIYEKNALALALDKKRPKVFRPITANVKWVTGELSQVFGRISTSAIE</sequence>
<dbReference type="Gene3D" id="3.20.20.70">
    <property type="entry name" value="Aldolase class I"/>
    <property type="match status" value="1"/>
</dbReference>
<evidence type="ECO:0000256" key="1">
    <source>
        <dbReference type="ARBA" id="ARBA00001966"/>
    </source>
</evidence>
<dbReference type="InterPro" id="IPR051198">
    <property type="entry name" value="BchE-like"/>
</dbReference>
<evidence type="ECO:0000259" key="6">
    <source>
        <dbReference type="PROSITE" id="PS51918"/>
    </source>
</evidence>
<dbReference type="CDD" id="cd01335">
    <property type="entry name" value="Radical_SAM"/>
    <property type="match status" value="1"/>
</dbReference>
<evidence type="ECO:0000256" key="4">
    <source>
        <dbReference type="ARBA" id="ARBA00023004"/>
    </source>
</evidence>
<dbReference type="GO" id="GO:0003824">
    <property type="term" value="F:catalytic activity"/>
    <property type="evidence" value="ECO:0007669"/>
    <property type="project" value="InterPro"/>
</dbReference>
<name>A0A445MYP8_9BACT</name>
<keyword evidence="4" id="KW-0408">Iron</keyword>
<dbReference type="GO" id="GO:0031419">
    <property type="term" value="F:cobalamin binding"/>
    <property type="evidence" value="ECO:0007669"/>
    <property type="project" value="InterPro"/>
</dbReference>
<dbReference type="PANTHER" id="PTHR43409">
    <property type="entry name" value="ANAEROBIC MAGNESIUM-PROTOPORPHYRIN IX MONOMETHYL ESTER CYCLASE-RELATED"/>
    <property type="match status" value="1"/>
</dbReference>
<dbReference type="SMART" id="SM00729">
    <property type="entry name" value="Elp3"/>
    <property type="match status" value="1"/>
</dbReference>
<dbReference type="SUPFAM" id="SSF102114">
    <property type="entry name" value="Radical SAM enzymes"/>
    <property type="match status" value="1"/>
</dbReference>
<dbReference type="Pfam" id="PF02310">
    <property type="entry name" value="B12-binding"/>
    <property type="match status" value="1"/>
</dbReference>
<protein>
    <submittedName>
        <fullName evidence="7">Radical SAM domain protein</fullName>
    </submittedName>
</protein>
<dbReference type="InterPro" id="IPR058240">
    <property type="entry name" value="rSAM_sf"/>
</dbReference>
<accession>A0A445MYP8</accession>
<dbReference type="GO" id="GO:0046872">
    <property type="term" value="F:metal ion binding"/>
    <property type="evidence" value="ECO:0007669"/>
    <property type="project" value="UniProtKB-KW"/>
</dbReference>
<dbReference type="Gene3D" id="3.40.50.280">
    <property type="entry name" value="Cobalamin-binding domain"/>
    <property type="match status" value="1"/>
</dbReference>
<dbReference type="InterPro" id="IPR006638">
    <property type="entry name" value="Elp3/MiaA/NifB-like_rSAM"/>
</dbReference>
<feature type="domain" description="Radical SAM core" evidence="6">
    <location>
        <begin position="189"/>
        <end position="418"/>
    </location>
</feature>
<dbReference type="SFLD" id="SFLDS00029">
    <property type="entry name" value="Radical_SAM"/>
    <property type="match status" value="1"/>
</dbReference>
<evidence type="ECO:0000313" key="7">
    <source>
        <dbReference type="EMBL" id="SPD74549.1"/>
    </source>
</evidence>
<dbReference type="GO" id="GO:0051536">
    <property type="term" value="F:iron-sulfur cluster binding"/>
    <property type="evidence" value="ECO:0007669"/>
    <property type="project" value="UniProtKB-KW"/>
</dbReference>
<dbReference type="EMBL" id="OJIN01000157">
    <property type="protein sequence ID" value="SPD74549.1"/>
    <property type="molecule type" value="Genomic_DNA"/>
</dbReference>
<evidence type="ECO:0000256" key="3">
    <source>
        <dbReference type="ARBA" id="ARBA00022723"/>
    </source>
</evidence>
<keyword evidence="5" id="KW-0411">Iron-sulfur</keyword>
<proteinExistence type="predicted"/>
<dbReference type="InterPro" id="IPR007197">
    <property type="entry name" value="rSAM"/>
</dbReference>
<keyword evidence="2" id="KW-0949">S-adenosyl-L-methionine</keyword>
<dbReference type="PROSITE" id="PS51918">
    <property type="entry name" value="RADICAL_SAM"/>
    <property type="match status" value="1"/>
</dbReference>
<dbReference type="AlphaFoldDB" id="A0A445MYP8"/>
<dbReference type="InterPro" id="IPR006158">
    <property type="entry name" value="Cobalamin-bd"/>
</dbReference>
<dbReference type="Pfam" id="PF04055">
    <property type="entry name" value="Radical_SAM"/>
    <property type="match status" value="1"/>
</dbReference>
<evidence type="ECO:0000256" key="2">
    <source>
        <dbReference type="ARBA" id="ARBA00022691"/>
    </source>
</evidence>